<organism evidence="1 2">
    <name type="scientific">Chamaesiphon polymorphus CCALA 037</name>
    <dbReference type="NCBI Taxonomy" id="2107692"/>
    <lineage>
        <taxon>Bacteria</taxon>
        <taxon>Bacillati</taxon>
        <taxon>Cyanobacteriota</taxon>
        <taxon>Cyanophyceae</taxon>
        <taxon>Gomontiellales</taxon>
        <taxon>Chamaesiphonaceae</taxon>
        <taxon>Chamaesiphon</taxon>
    </lineage>
</organism>
<evidence type="ECO:0000313" key="2">
    <source>
        <dbReference type="Proteomes" id="UP000238937"/>
    </source>
</evidence>
<keyword evidence="2" id="KW-1185">Reference proteome</keyword>
<name>A0A2T1GAN0_9CYAN</name>
<reference evidence="1 2" key="1">
    <citation type="submission" date="2018-03" db="EMBL/GenBank/DDBJ databases">
        <title>The ancient ancestry and fast evolution of plastids.</title>
        <authorList>
            <person name="Moore K.R."/>
            <person name="Magnabosco C."/>
            <person name="Momper L."/>
            <person name="Gold D.A."/>
            <person name="Bosak T."/>
            <person name="Fournier G.P."/>
        </authorList>
    </citation>
    <scope>NUCLEOTIDE SEQUENCE [LARGE SCALE GENOMIC DNA]</scope>
    <source>
        <strain evidence="1 2">CCALA 037</strain>
    </source>
</reference>
<dbReference type="EMBL" id="PVWO01000275">
    <property type="protein sequence ID" value="PSB54233.1"/>
    <property type="molecule type" value="Genomic_DNA"/>
</dbReference>
<dbReference type="OrthoDB" id="572779at2"/>
<protein>
    <submittedName>
        <fullName evidence="1">Uncharacterized protein</fullName>
    </submittedName>
</protein>
<gene>
    <name evidence="1" type="ORF">C7B77_18760</name>
</gene>
<sequence>MEDYQDAFLERHQDTEVLHLSNRQVAAMHFGGVTVECLLKSTIIGNLPRGTSREWKTEANNPGHTITNPGHDFQDALSRCNRLNSRVQKFPEVRKWINIVENPQGHFIDMRYCGSEASEADYYKKWLFAYKSLIGWLQKQASTL</sequence>
<accession>A0A2T1GAN0</accession>
<comment type="caution">
    <text evidence="1">The sequence shown here is derived from an EMBL/GenBank/DDBJ whole genome shotgun (WGS) entry which is preliminary data.</text>
</comment>
<evidence type="ECO:0000313" key="1">
    <source>
        <dbReference type="EMBL" id="PSB54233.1"/>
    </source>
</evidence>
<dbReference type="RefSeq" id="WP_106308219.1">
    <property type="nucleotide sequence ID" value="NZ_PVWO01000275.1"/>
</dbReference>
<proteinExistence type="predicted"/>
<dbReference type="AlphaFoldDB" id="A0A2T1GAN0"/>
<dbReference type="Proteomes" id="UP000238937">
    <property type="component" value="Unassembled WGS sequence"/>
</dbReference>